<dbReference type="Proteomes" id="UP000789405">
    <property type="component" value="Unassembled WGS sequence"/>
</dbReference>
<dbReference type="OrthoDB" id="10426459at2759"/>
<evidence type="ECO:0000313" key="2">
    <source>
        <dbReference type="Proteomes" id="UP000789405"/>
    </source>
</evidence>
<keyword evidence="2" id="KW-1185">Reference proteome</keyword>
<feature type="non-terminal residue" evidence="1">
    <location>
        <position position="1"/>
    </location>
</feature>
<proteinExistence type="predicted"/>
<reference evidence="1" key="1">
    <citation type="submission" date="2021-06" db="EMBL/GenBank/DDBJ databases">
        <authorList>
            <person name="Kallberg Y."/>
            <person name="Tangrot J."/>
            <person name="Rosling A."/>
        </authorList>
    </citation>
    <scope>NUCLEOTIDE SEQUENCE</scope>
    <source>
        <strain evidence="1">MA453B</strain>
    </source>
</reference>
<feature type="non-terminal residue" evidence="1">
    <location>
        <position position="303"/>
    </location>
</feature>
<gene>
    <name evidence="1" type="ORF">DERYTH_LOCUS24931</name>
</gene>
<dbReference type="AlphaFoldDB" id="A0A9N9PED8"/>
<sequence>TRNLQKVKDLFTTYGQLISDQLSASRSSRLQILNKYTKLIVSLSISLEQKKKRKQPSEESAREIVWENFLSLQGKELDVRFEICNRLTREHIMKMRWNDPLLSYVVDVSKCEFLRCQFTVNEWNQIAQNPQKYNSKLDTKQIQYIQSCYEQRKSRLRIRQLMREGENQVFQEFVTEIFIILTNIWERKDLNELNEGTWEILFTTPLIELLKLNQNPGEKGSESSGLQTADGDQEILFEETSGSIKGVDEDKLIDDGLKLIRFASDAAVRRHNKILLPNERFIVNFESFCRQLEKLEIFLFHLH</sequence>
<accession>A0A9N9PED8</accession>
<evidence type="ECO:0000313" key="1">
    <source>
        <dbReference type="EMBL" id="CAG8808645.1"/>
    </source>
</evidence>
<organism evidence="1 2">
    <name type="scientific">Dentiscutata erythropus</name>
    <dbReference type="NCBI Taxonomy" id="1348616"/>
    <lineage>
        <taxon>Eukaryota</taxon>
        <taxon>Fungi</taxon>
        <taxon>Fungi incertae sedis</taxon>
        <taxon>Mucoromycota</taxon>
        <taxon>Glomeromycotina</taxon>
        <taxon>Glomeromycetes</taxon>
        <taxon>Diversisporales</taxon>
        <taxon>Gigasporaceae</taxon>
        <taxon>Dentiscutata</taxon>
    </lineage>
</organism>
<comment type="caution">
    <text evidence="1">The sequence shown here is derived from an EMBL/GenBank/DDBJ whole genome shotgun (WGS) entry which is preliminary data.</text>
</comment>
<protein>
    <submittedName>
        <fullName evidence="1">27901_t:CDS:1</fullName>
    </submittedName>
</protein>
<dbReference type="EMBL" id="CAJVPY010044043">
    <property type="protein sequence ID" value="CAG8808645.1"/>
    <property type="molecule type" value="Genomic_DNA"/>
</dbReference>
<name>A0A9N9PED8_9GLOM</name>